<dbReference type="Pfam" id="PF09976">
    <property type="entry name" value="TPR_21"/>
    <property type="match status" value="1"/>
</dbReference>
<evidence type="ECO:0000256" key="4">
    <source>
        <dbReference type="ARBA" id="ARBA00022989"/>
    </source>
</evidence>
<keyword evidence="5 9" id="KW-0472">Membrane</keyword>
<evidence type="ECO:0000256" key="6">
    <source>
        <dbReference type="ARBA" id="ARBA00023186"/>
    </source>
</evidence>
<dbReference type="SUPFAM" id="SSF48452">
    <property type="entry name" value="TPR-like"/>
    <property type="match status" value="1"/>
</dbReference>
<dbReference type="InterPro" id="IPR026039">
    <property type="entry name" value="YfgM"/>
</dbReference>
<sequence length="210" mass="23633">MAYDFEEQEKLDSLRDWWSRYGTLCVIVACLAAAAVLGWRGWQWYEQNRTHQAMGYFEALQRAAQQSDSESNARLLAASQTLQNDYGSSAYASRGVLIAGTTLYKQGELDAAQQQFEWLVQHSKDPAMVPVAQLRLATVLAEKKEFDQALAQLTSPPAAFEGLYLDRQGDIWYIQQDTSQALAAWRQAKEHTGEAPLAELIQLKIDAIEE</sequence>
<reference evidence="11" key="1">
    <citation type="journal article" date="2021" name="PeerJ">
        <title>Extensive microbial diversity within the chicken gut microbiome revealed by metagenomics and culture.</title>
        <authorList>
            <person name="Gilroy R."/>
            <person name="Ravi A."/>
            <person name="Getino M."/>
            <person name="Pursley I."/>
            <person name="Horton D.L."/>
            <person name="Alikhan N.F."/>
            <person name="Baker D."/>
            <person name="Gharbi K."/>
            <person name="Hall N."/>
            <person name="Watson M."/>
            <person name="Adriaenssens E.M."/>
            <person name="Foster-Nyarko E."/>
            <person name="Jarju S."/>
            <person name="Secka A."/>
            <person name="Antonio M."/>
            <person name="Oren A."/>
            <person name="Chaudhuri R.R."/>
            <person name="La Ragione R."/>
            <person name="Hildebrand F."/>
            <person name="Pallen M.J."/>
        </authorList>
    </citation>
    <scope>NUCLEOTIDE SEQUENCE</scope>
    <source>
        <strain evidence="11">9264</strain>
    </source>
</reference>
<dbReference type="PANTHER" id="PTHR38035">
    <property type="entry name" value="UPF0070 PROTEIN YFGM"/>
    <property type="match status" value="1"/>
</dbReference>
<feature type="transmembrane region" description="Helical" evidence="9">
    <location>
        <begin position="20"/>
        <end position="39"/>
    </location>
</feature>
<keyword evidence="2" id="KW-1003">Cell membrane</keyword>
<comment type="similarity">
    <text evidence="7">Belongs to the YfgM family.</text>
</comment>
<evidence type="ECO:0000256" key="9">
    <source>
        <dbReference type="SAM" id="Phobius"/>
    </source>
</evidence>
<evidence type="ECO:0000313" key="11">
    <source>
        <dbReference type="EMBL" id="HJD43728.1"/>
    </source>
</evidence>
<evidence type="ECO:0000256" key="2">
    <source>
        <dbReference type="ARBA" id="ARBA00022475"/>
    </source>
</evidence>
<accession>A0A9D2U983</accession>
<keyword evidence="3 9" id="KW-0812">Transmembrane</keyword>
<evidence type="ECO:0000256" key="5">
    <source>
        <dbReference type="ARBA" id="ARBA00023136"/>
    </source>
</evidence>
<evidence type="ECO:0000256" key="3">
    <source>
        <dbReference type="ARBA" id="ARBA00022692"/>
    </source>
</evidence>
<organism evidence="11 12">
    <name type="scientific">Candidatus Paenalcaligenes intestinipullorum</name>
    <dbReference type="NCBI Taxonomy" id="2838718"/>
    <lineage>
        <taxon>Bacteria</taxon>
        <taxon>Pseudomonadati</taxon>
        <taxon>Pseudomonadota</taxon>
        <taxon>Betaproteobacteria</taxon>
        <taxon>Burkholderiales</taxon>
        <taxon>Alcaligenaceae</taxon>
        <taxon>Paenalcaligenes</taxon>
    </lineage>
</organism>
<evidence type="ECO:0000256" key="8">
    <source>
        <dbReference type="ARBA" id="ARBA00024235"/>
    </source>
</evidence>
<dbReference type="GO" id="GO:0044877">
    <property type="term" value="F:protein-containing complex binding"/>
    <property type="evidence" value="ECO:0007669"/>
    <property type="project" value="InterPro"/>
</dbReference>
<feature type="domain" description="Ancillary SecYEG translocon subunit/Cell division coordinator CpoB TPR" evidence="10">
    <location>
        <begin position="15"/>
        <end position="209"/>
    </location>
</feature>
<comment type="caution">
    <text evidence="11">The sequence shown here is derived from an EMBL/GenBank/DDBJ whole genome shotgun (WGS) entry which is preliminary data.</text>
</comment>
<dbReference type="InterPro" id="IPR011990">
    <property type="entry name" value="TPR-like_helical_dom_sf"/>
</dbReference>
<dbReference type="Proteomes" id="UP000823889">
    <property type="component" value="Unassembled WGS sequence"/>
</dbReference>
<evidence type="ECO:0000256" key="1">
    <source>
        <dbReference type="ARBA" id="ARBA00004401"/>
    </source>
</evidence>
<gene>
    <name evidence="11" type="ORF">H9906_01695</name>
</gene>
<dbReference type="GO" id="GO:0005886">
    <property type="term" value="C:plasma membrane"/>
    <property type="evidence" value="ECO:0007669"/>
    <property type="project" value="UniProtKB-SubCell"/>
</dbReference>
<dbReference type="PANTHER" id="PTHR38035:SF1">
    <property type="entry name" value="ANCILLARY SECYEG TRANSLOCON SUBUNIT"/>
    <property type="match status" value="1"/>
</dbReference>
<keyword evidence="6" id="KW-0143">Chaperone</keyword>
<reference evidence="11" key="2">
    <citation type="submission" date="2021-04" db="EMBL/GenBank/DDBJ databases">
        <authorList>
            <person name="Gilroy R."/>
        </authorList>
    </citation>
    <scope>NUCLEOTIDE SEQUENCE</scope>
    <source>
        <strain evidence="11">9264</strain>
    </source>
</reference>
<evidence type="ECO:0000313" key="12">
    <source>
        <dbReference type="Proteomes" id="UP000823889"/>
    </source>
</evidence>
<dbReference type="InterPro" id="IPR018704">
    <property type="entry name" value="SecYEG/CpoB_TPR"/>
</dbReference>
<dbReference type="AlphaFoldDB" id="A0A9D2U983"/>
<evidence type="ECO:0000256" key="7">
    <source>
        <dbReference type="ARBA" id="ARBA00024197"/>
    </source>
</evidence>
<dbReference type="EMBL" id="DWUQ01000032">
    <property type="protein sequence ID" value="HJD43728.1"/>
    <property type="molecule type" value="Genomic_DNA"/>
</dbReference>
<name>A0A9D2U983_9BURK</name>
<protein>
    <recommendedName>
        <fullName evidence="8">Ancillary SecYEG translocon subunit</fullName>
    </recommendedName>
</protein>
<dbReference type="PIRSF" id="PIRSF006170">
    <property type="entry name" value="YfgM"/>
    <property type="match status" value="1"/>
</dbReference>
<dbReference type="Gene3D" id="1.25.40.10">
    <property type="entry name" value="Tetratricopeptide repeat domain"/>
    <property type="match status" value="1"/>
</dbReference>
<keyword evidence="4 9" id="KW-1133">Transmembrane helix</keyword>
<proteinExistence type="inferred from homology"/>
<comment type="subcellular location">
    <subcellularLocation>
        <location evidence="1">Cell membrane</location>
        <topology evidence="1">Single-pass type II membrane protein</topology>
    </subcellularLocation>
</comment>
<evidence type="ECO:0000259" key="10">
    <source>
        <dbReference type="Pfam" id="PF09976"/>
    </source>
</evidence>